<name>A0A1M7Y0D2_9FIRM</name>
<reference evidence="1 2" key="1">
    <citation type="submission" date="2016-12" db="EMBL/GenBank/DDBJ databases">
        <authorList>
            <person name="Song W.-J."/>
            <person name="Kurnit D.M."/>
        </authorList>
    </citation>
    <scope>NUCLEOTIDE SEQUENCE [LARGE SCALE GENOMIC DNA]</scope>
    <source>
        <strain evidence="1 2">DSM 12503</strain>
    </source>
</reference>
<dbReference type="GO" id="GO:0030234">
    <property type="term" value="F:enzyme regulator activity"/>
    <property type="evidence" value="ECO:0007669"/>
    <property type="project" value="InterPro"/>
</dbReference>
<organism evidence="1 2">
    <name type="scientific">Anaerocolumna xylanovorans DSM 12503</name>
    <dbReference type="NCBI Taxonomy" id="1121345"/>
    <lineage>
        <taxon>Bacteria</taxon>
        <taxon>Bacillati</taxon>
        <taxon>Bacillota</taxon>
        <taxon>Clostridia</taxon>
        <taxon>Lachnospirales</taxon>
        <taxon>Lachnospiraceae</taxon>
        <taxon>Anaerocolumna</taxon>
    </lineage>
</organism>
<gene>
    <name evidence="1" type="ORF">SAMN02745217_00807</name>
</gene>
<dbReference type="STRING" id="1121345.SAMN02745217_00807"/>
<dbReference type="SUPFAM" id="SSF54913">
    <property type="entry name" value="GlnB-like"/>
    <property type="match status" value="1"/>
</dbReference>
<protein>
    <submittedName>
        <fullName evidence="1">Nitrogen regulatory protein P-II family</fullName>
    </submittedName>
</protein>
<proteinExistence type="predicted"/>
<accession>A0A1M7Y0D2</accession>
<dbReference type="InterPro" id="IPR011322">
    <property type="entry name" value="N-reg_PII-like_a/b"/>
</dbReference>
<dbReference type="InterPro" id="IPR015867">
    <property type="entry name" value="N-reg_PII/ATP_PRibTrfase_C"/>
</dbReference>
<dbReference type="AlphaFoldDB" id="A0A1M7Y0D2"/>
<evidence type="ECO:0000313" key="2">
    <source>
        <dbReference type="Proteomes" id="UP000184612"/>
    </source>
</evidence>
<dbReference type="Pfam" id="PF00543">
    <property type="entry name" value="P-II"/>
    <property type="match status" value="1"/>
</dbReference>
<dbReference type="EMBL" id="FRFD01000003">
    <property type="protein sequence ID" value="SHO45040.1"/>
    <property type="molecule type" value="Genomic_DNA"/>
</dbReference>
<keyword evidence="2" id="KW-1185">Reference proteome</keyword>
<dbReference type="PROSITE" id="PS51343">
    <property type="entry name" value="PII_GLNB_DOM"/>
    <property type="match status" value="1"/>
</dbReference>
<sequence length="111" mass="12087">MESSDKIKALFIVVNAGYTDTIMDIIRAEGAGGATVINARGEGSHHEMFMGITVDYEKEIILTIVDEATAKRIMMAIKENAGWKSPLHGICFLMPINDIIGIRAGTNEFGE</sequence>
<dbReference type="SMART" id="SM00938">
    <property type="entry name" value="P-II"/>
    <property type="match status" value="1"/>
</dbReference>
<dbReference type="OrthoDB" id="9803021at2"/>
<dbReference type="GO" id="GO:0006808">
    <property type="term" value="P:regulation of nitrogen utilization"/>
    <property type="evidence" value="ECO:0007669"/>
    <property type="project" value="InterPro"/>
</dbReference>
<dbReference type="InterPro" id="IPR002187">
    <property type="entry name" value="N-reg_PII"/>
</dbReference>
<dbReference type="Proteomes" id="UP000184612">
    <property type="component" value="Unassembled WGS sequence"/>
</dbReference>
<dbReference type="RefSeq" id="WP_073587471.1">
    <property type="nucleotide sequence ID" value="NZ_FRFD01000003.1"/>
</dbReference>
<evidence type="ECO:0000313" key="1">
    <source>
        <dbReference type="EMBL" id="SHO45040.1"/>
    </source>
</evidence>
<dbReference type="Gene3D" id="3.30.70.120">
    <property type="match status" value="1"/>
</dbReference>